<proteinExistence type="inferred from homology"/>
<feature type="transmembrane region" description="Helical" evidence="6">
    <location>
        <begin position="7"/>
        <end position="28"/>
    </location>
</feature>
<dbReference type="GO" id="GO:0016020">
    <property type="term" value="C:membrane"/>
    <property type="evidence" value="ECO:0007669"/>
    <property type="project" value="UniProtKB-SubCell"/>
</dbReference>
<evidence type="ECO:0000313" key="8">
    <source>
        <dbReference type="EMBL" id="ONK71025.1"/>
    </source>
</evidence>
<evidence type="ECO:0000256" key="5">
    <source>
        <dbReference type="ARBA" id="ARBA00023136"/>
    </source>
</evidence>
<name>A0A5P1EY50_ASPOF</name>
<dbReference type="OrthoDB" id="1718296at2759"/>
<keyword evidence="5 6" id="KW-0472">Membrane</keyword>
<feature type="transmembrane region" description="Helical" evidence="6">
    <location>
        <begin position="129"/>
        <end position="149"/>
    </location>
</feature>
<comment type="similarity">
    <text evidence="2 6">Belongs to the drug/metabolite transporter (DMT) superfamily. Plant drug/metabolite exporter (P-DME) (TC 2.A.7.4) family.</text>
</comment>
<keyword evidence="9" id="KW-1185">Reference proteome</keyword>
<feature type="transmembrane region" description="Helical" evidence="6">
    <location>
        <begin position="277"/>
        <end position="297"/>
    </location>
</feature>
<dbReference type="AlphaFoldDB" id="A0A5P1EY50"/>
<dbReference type="Gramene" id="ONK71025">
    <property type="protein sequence ID" value="ONK71025"/>
    <property type="gene ID" value="A4U43_C04F3940"/>
</dbReference>
<dbReference type="GO" id="GO:0022857">
    <property type="term" value="F:transmembrane transporter activity"/>
    <property type="evidence" value="ECO:0007669"/>
    <property type="project" value="InterPro"/>
</dbReference>
<feature type="transmembrane region" description="Helical" evidence="6">
    <location>
        <begin position="248"/>
        <end position="265"/>
    </location>
</feature>
<dbReference type="EMBL" id="CM007384">
    <property type="protein sequence ID" value="ONK71025.1"/>
    <property type="molecule type" value="Genomic_DNA"/>
</dbReference>
<accession>A0A5P1EY50</accession>
<keyword evidence="3 6" id="KW-0812">Transmembrane</keyword>
<dbReference type="Pfam" id="PF00892">
    <property type="entry name" value="EamA"/>
    <property type="match status" value="2"/>
</dbReference>
<feature type="domain" description="EamA" evidence="7">
    <location>
        <begin position="7"/>
        <end position="147"/>
    </location>
</feature>
<reference evidence="9" key="1">
    <citation type="journal article" date="2017" name="Nat. Commun.">
        <title>The asparagus genome sheds light on the origin and evolution of a young Y chromosome.</title>
        <authorList>
            <person name="Harkess A."/>
            <person name="Zhou J."/>
            <person name="Xu C."/>
            <person name="Bowers J.E."/>
            <person name="Van der Hulst R."/>
            <person name="Ayyampalayam S."/>
            <person name="Mercati F."/>
            <person name="Riccardi P."/>
            <person name="McKain M.R."/>
            <person name="Kakrana A."/>
            <person name="Tang H."/>
            <person name="Ray J."/>
            <person name="Groenendijk J."/>
            <person name="Arikit S."/>
            <person name="Mathioni S.M."/>
            <person name="Nakano M."/>
            <person name="Shan H."/>
            <person name="Telgmann-Rauber A."/>
            <person name="Kanno A."/>
            <person name="Yue Z."/>
            <person name="Chen H."/>
            <person name="Li W."/>
            <person name="Chen Y."/>
            <person name="Xu X."/>
            <person name="Zhang Y."/>
            <person name="Luo S."/>
            <person name="Chen H."/>
            <person name="Gao J."/>
            <person name="Mao Z."/>
            <person name="Pires J.C."/>
            <person name="Luo M."/>
            <person name="Kudrna D."/>
            <person name="Wing R.A."/>
            <person name="Meyers B.C."/>
            <person name="Yi K."/>
            <person name="Kong H."/>
            <person name="Lavrijsen P."/>
            <person name="Sunseri F."/>
            <person name="Falavigna A."/>
            <person name="Ye Y."/>
            <person name="Leebens-Mack J.H."/>
            <person name="Chen G."/>
        </authorList>
    </citation>
    <scope>NUCLEOTIDE SEQUENCE [LARGE SCALE GENOMIC DNA]</scope>
    <source>
        <strain evidence="9">cv. DH0086</strain>
    </source>
</reference>
<evidence type="ECO:0000256" key="2">
    <source>
        <dbReference type="ARBA" id="ARBA00007635"/>
    </source>
</evidence>
<evidence type="ECO:0000256" key="6">
    <source>
        <dbReference type="RuleBase" id="RU363077"/>
    </source>
</evidence>
<feature type="transmembrane region" description="Helical" evidence="6">
    <location>
        <begin position="212"/>
        <end position="233"/>
    </location>
</feature>
<feature type="transmembrane region" description="Helical" evidence="6">
    <location>
        <begin position="180"/>
        <end position="200"/>
    </location>
</feature>
<gene>
    <name evidence="8" type="ORF">A4U43_C04F3940</name>
</gene>
<protein>
    <recommendedName>
        <fullName evidence="6">WAT1-related protein</fullName>
    </recommendedName>
</protein>
<evidence type="ECO:0000256" key="4">
    <source>
        <dbReference type="ARBA" id="ARBA00022989"/>
    </source>
</evidence>
<dbReference type="SUPFAM" id="SSF103481">
    <property type="entry name" value="Multidrug resistance efflux transporter EmrE"/>
    <property type="match status" value="2"/>
</dbReference>
<dbReference type="Proteomes" id="UP000243459">
    <property type="component" value="Chromosome 4"/>
</dbReference>
<dbReference type="InterPro" id="IPR030184">
    <property type="entry name" value="WAT1-related"/>
</dbReference>
<evidence type="ECO:0000256" key="1">
    <source>
        <dbReference type="ARBA" id="ARBA00004141"/>
    </source>
</evidence>
<feature type="transmembrane region" description="Helical" evidence="6">
    <location>
        <begin position="96"/>
        <end position="117"/>
    </location>
</feature>
<sequence>MGEKKPYFAMITVQIIFAGMPIVSKAAFNGGLNTFVFVFYRQAVATVLLLPLAIIFARRTAPPLPFKLTFKIFMLALLGYTINLNIHSIAINLTSATVASASMNLIPVFTFILAVLFREEVIRLKRRPGIAKAIGVLICFTGALIIAVYKGPRLNPFTDHHSVLHGSCEDHSNTSINRTWMIGTFLMILVAFCWALWIVLQGVLLKEYPSWIWSSALVSLFSSLQSFVVAMAVERNMNKWKLHWDDGLLAIAYNGVLVAGLVLYLQTWCIHKKGPVFVGMFSPLALVVAIVASSLLLGEVINLGSVIGGAFLVVGLYCVLWGKSRERKNVINSNVEDAKERRSSHVEGARDTISKV</sequence>
<dbReference type="OMA" id="FRMESIK"/>
<feature type="transmembrane region" description="Helical" evidence="6">
    <location>
        <begin position="68"/>
        <end position="90"/>
    </location>
</feature>
<feature type="transmembrane region" description="Helical" evidence="6">
    <location>
        <begin position="34"/>
        <end position="56"/>
    </location>
</feature>
<dbReference type="InterPro" id="IPR000620">
    <property type="entry name" value="EamA_dom"/>
</dbReference>
<comment type="subcellular location">
    <subcellularLocation>
        <location evidence="1 6">Membrane</location>
        <topology evidence="1 6">Multi-pass membrane protein</topology>
    </subcellularLocation>
</comment>
<evidence type="ECO:0000256" key="3">
    <source>
        <dbReference type="ARBA" id="ARBA00022692"/>
    </source>
</evidence>
<evidence type="ECO:0000313" key="9">
    <source>
        <dbReference type="Proteomes" id="UP000243459"/>
    </source>
</evidence>
<feature type="transmembrane region" description="Helical" evidence="6">
    <location>
        <begin position="303"/>
        <end position="322"/>
    </location>
</feature>
<dbReference type="InterPro" id="IPR037185">
    <property type="entry name" value="EmrE-like"/>
</dbReference>
<dbReference type="PANTHER" id="PTHR31218">
    <property type="entry name" value="WAT1-RELATED PROTEIN"/>
    <property type="match status" value="1"/>
</dbReference>
<feature type="domain" description="EamA" evidence="7">
    <location>
        <begin position="182"/>
        <end position="320"/>
    </location>
</feature>
<keyword evidence="4 6" id="KW-1133">Transmembrane helix</keyword>
<evidence type="ECO:0000259" key="7">
    <source>
        <dbReference type="Pfam" id="PF00892"/>
    </source>
</evidence>
<organism evidence="8 9">
    <name type="scientific">Asparagus officinalis</name>
    <name type="common">Garden asparagus</name>
    <dbReference type="NCBI Taxonomy" id="4686"/>
    <lineage>
        <taxon>Eukaryota</taxon>
        <taxon>Viridiplantae</taxon>
        <taxon>Streptophyta</taxon>
        <taxon>Embryophyta</taxon>
        <taxon>Tracheophyta</taxon>
        <taxon>Spermatophyta</taxon>
        <taxon>Magnoliopsida</taxon>
        <taxon>Liliopsida</taxon>
        <taxon>Asparagales</taxon>
        <taxon>Asparagaceae</taxon>
        <taxon>Asparagoideae</taxon>
        <taxon>Asparagus</taxon>
    </lineage>
</organism>